<evidence type="ECO:0000313" key="2">
    <source>
        <dbReference type="EMBL" id="KAJ8871409.1"/>
    </source>
</evidence>
<keyword evidence="3" id="KW-1185">Reference proteome</keyword>
<sequence>MWWLGYSPPTKASRVRFPAGLLPHYCCRTMQLAGGFSRRSPVSPELVFRSCPKLISLHPHRLSRTRCYNPRKSLHSLQATNRKLEDWRLICAPDPKIFITSPEIDYYVLRNSLRGATARAYTFLRWLKFEQTFSHHAMAPSFWGRLFKRAAPICVASSCKSEIPKPVFNCRQQEERFFVRAACVISETVTASKLISHRSHKPPLREHGEKLHKRLGRKREHEVSLLDSNQGWATRFLHVGIVPDDGTGRRVFSVISRFPRPVIPVPLTPSPSSALKTSIRWSSLWKTLCRYMPNHLQRIARRGPNVKWTGKVTDVNLTVKLHRYLPSVAAHQSRAAINIYPEGSNPLALVQRIHVNGTNIVPCFQELYGRASRSFPTQYHGRAPRRTARVSRLRRSSPSSHGRGAFREAPSLTVGFTRRLHTLSYIQAMKTSLAVVPQSPVVVHTYFAREHSTRRPLSRIFPSTCDASWRAEASASLTRTVLRRRQTCRNLQQGRGVVTQARRRATNRWPVLSIIQGFPRKGPRRQPLEDGRDEASPPPQCRAAARNSTQSMPGLLSLKQVPQRGRAWEAIGYSSFRLANQDGQTELRTQVLPNSSLNVFHCVTLFAMVKTFSGVQPIGYKYHVRASEEGVIKSLEFVVSCDLTIQLGVSGAARDDCSDLRESVGELPRSTQIVAGKHQWAKFPAETRLPPGELRICCRALCARYPPLITFINAGESFDRPCNTSNSQPYLNQPLASPSLMSFTLQEHYRTPAIGNVFSIFGKMKKRQRGRRFSSGEVKGEVTKPLNDQDATARHRNDIQLPQAWHIATIQPLQTQRIAAIQPPQAWHLAAIQLLQIPKLCILDTVGQDSATSPYFHLAASGITQRADIIWPEFLGYLLPARFRPVVRTSRERERERQSEREERERERQSEREERERATRSAALIEPAFFRMEKKNTVITLAYVRRIVSSSQRTIVSACNGMILRVVVHRRYQEALVTDCIEVADTITSCSCVEERSLDPCDGAKHTTTSGVLNLSRLSAELKYGGRTELVEKLPRLSGCGGGGEKGVYVYRCVVISLRPPLMASSSPGCCSTLTPLPPQELVPTPSRGSEPPLTPRHTSPPHHGLADTMSRKWNSCFPSDLQRGWQFLHVHLSPSTPLFRPRPLEPLEPPVPHPSLSRSLYPSL</sequence>
<gene>
    <name evidence="2" type="ORF">PR048_027726</name>
</gene>
<feature type="compositionally biased region" description="Basic residues" evidence="1">
    <location>
        <begin position="382"/>
        <end position="395"/>
    </location>
</feature>
<feature type="compositionally biased region" description="Basic and acidic residues" evidence="1">
    <location>
        <begin position="526"/>
        <end position="535"/>
    </location>
</feature>
<proteinExistence type="predicted"/>
<feature type="region of interest" description="Disordered" evidence="1">
    <location>
        <begin position="1144"/>
        <end position="1165"/>
    </location>
</feature>
<evidence type="ECO:0000313" key="3">
    <source>
        <dbReference type="Proteomes" id="UP001159363"/>
    </source>
</evidence>
<organism evidence="2 3">
    <name type="scientific">Dryococelus australis</name>
    <dbReference type="NCBI Taxonomy" id="614101"/>
    <lineage>
        <taxon>Eukaryota</taxon>
        <taxon>Metazoa</taxon>
        <taxon>Ecdysozoa</taxon>
        <taxon>Arthropoda</taxon>
        <taxon>Hexapoda</taxon>
        <taxon>Insecta</taxon>
        <taxon>Pterygota</taxon>
        <taxon>Neoptera</taxon>
        <taxon>Polyneoptera</taxon>
        <taxon>Phasmatodea</taxon>
        <taxon>Verophasmatodea</taxon>
        <taxon>Anareolatae</taxon>
        <taxon>Phasmatidae</taxon>
        <taxon>Eurycanthinae</taxon>
        <taxon>Dryococelus</taxon>
    </lineage>
</organism>
<feature type="region of interest" description="Disordered" evidence="1">
    <location>
        <begin position="1075"/>
        <end position="1106"/>
    </location>
</feature>
<evidence type="ECO:0000256" key="1">
    <source>
        <dbReference type="SAM" id="MobiDB-lite"/>
    </source>
</evidence>
<feature type="region of interest" description="Disordered" evidence="1">
    <location>
        <begin position="378"/>
        <end position="406"/>
    </location>
</feature>
<dbReference type="Proteomes" id="UP001159363">
    <property type="component" value="Chromosome 11"/>
</dbReference>
<feature type="compositionally biased region" description="Pro residues" evidence="1">
    <location>
        <begin position="1145"/>
        <end position="1154"/>
    </location>
</feature>
<protein>
    <submittedName>
        <fullName evidence="2">Uncharacterized protein</fullName>
    </submittedName>
</protein>
<dbReference type="EMBL" id="JARBHB010000012">
    <property type="protein sequence ID" value="KAJ8871409.1"/>
    <property type="molecule type" value="Genomic_DNA"/>
</dbReference>
<reference evidence="2 3" key="1">
    <citation type="submission" date="2023-02" db="EMBL/GenBank/DDBJ databases">
        <title>LHISI_Scaffold_Assembly.</title>
        <authorList>
            <person name="Stuart O.P."/>
            <person name="Cleave R."/>
            <person name="Magrath M.J.L."/>
            <person name="Mikheyev A.S."/>
        </authorList>
    </citation>
    <scope>NUCLEOTIDE SEQUENCE [LARGE SCALE GENOMIC DNA]</scope>
    <source>
        <strain evidence="2">Daus_M_001</strain>
        <tissue evidence="2">Leg muscle</tissue>
    </source>
</reference>
<comment type="caution">
    <text evidence="2">The sequence shown here is derived from an EMBL/GenBank/DDBJ whole genome shotgun (WGS) entry which is preliminary data.</text>
</comment>
<feature type="region of interest" description="Disordered" evidence="1">
    <location>
        <begin position="889"/>
        <end position="919"/>
    </location>
</feature>
<name>A0ABQ9GHA6_9NEOP</name>
<accession>A0ABQ9GHA6</accession>
<feature type="region of interest" description="Disordered" evidence="1">
    <location>
        <begin position="518"/>
        <end position="548"/>
    </location>
</feature>